<evidence type="ECO:0000313" key="1">
    <source>
        <dbReference type="EMBL" id="KAF7232141.1"/>
    </source>
</evidence>
<dbReference type="AlphaFoldDB" id="A0A8S9Y8J9"/>
<dbReference type="Proteomes" id="UP000822476">
    <property type="component" value="Unassembled WGS sequence"/>
</dbReference>
<keyword evidence="2" id="KW-1185">Reference proteome</keyword>
<sequence length="77" mass="8785">MLNYCCKWIDIGCIRIGSVGFSSLFCRTLQSDNHDFIAVGLVSVCRRAKCFKQMVLSHVVTTSPSVKFQFNHFSFRC</sequence>
<accession>A0A8S9Y8J9</accession>
<name>A0A8S9Y8J9_9TREM</name>
<evidence type="ECO:0000313" key="2">
    <source>
        <dbReference type="Proteomes" id="UP000822476"/>
    </source>
</evidence>
<dbReference type="EMBL" id="JTDE01022043">
    <property type="protein sequence ID" value="KAF7232141.1"/>
    <property type="molecule type" value="Genomic_DNA"/>
</dbReference>
<gene>
    <name evidence="1" type="ORF">EG68_07815</name>
</gene>
<reference evidence="1" key="1">
    <citation type="submission" date="2019-07" db="EMBL/GenBank/DDBJ databases">
        <title>Annotation for the trematode Paragonimus miyazaki's.</title>
        <authorList>
            <person name="Choi Y.-J."/>
        </authorList>
    </citation>
    <scope>NUCLEOTIDE SEQUENCE</scope>
    <source>
        <strain evidence="1">Japan</strain>
    </source>
</reference>
<protein>
    <submittedName>
        <fullName evidence="1">Uncharacterized protein</fullName>
    </submittedName>
</protein>
<comment type="caution">
    <text evidence="1">The sequence shown here is derived from an EMBL/GenBank/DDBJ whole genome shotgun (WGS) entry which is preliminary data.</text>
</comment>
<proteinExistence type="predicted"/>
<organism evidence="1 2">
    <name type="scientific">Paragonimus skrjabini miyazakii</name>
    <dbReference type="NCBI Taxonomy" id="59628"/>
    <lineage>
        <taxon>Eukaryota</taxon>
        <taxon>Metazoa</taxon>
        <taxon>Spiralia</taxon>
        <taxon>Lophotrochozoa</taxon>
        <taxon>Platyhelminthes</taxon>
        <taxon>Trematoda</taxon>
        <taxon>Digenea</taxon>
        <taxon>Plagiorchiida</taxon>
        <taxon>Troglotremata</taxon>
        <taxon>Troglotrematidae</taxon>
        <taxon>Paragonimus</taxon>
    </lineage>
</organism>